<dbReference type="RefSeq" id="WP_159476195.1">
    <property type="nucleotide sequence ID" value="NZ_BAAATH010000025.1"/>
</dbReference>
<gene>
    <name evidence="2" type="ORF">Scani_33920</name>
</gene>
<feature type="region of interest" description="Disordered" evidence="1">
    <location>
        <begin position="80"/>
        <end position="103"/>
    </location>
</feature>
<evidence type="ECO:0000313" key="3">
    <source>
        <dbReference type="Proteomes" id="UP000435837"/>
    </source>
</evidence>
<dbReference type="Pfam" id="PF19746">
    <property type="entry name" value="DUF6233"/>
    <property type="match status" value="1"/>
</dbReference>
<organism evidence="2 3">
    <name type="scientific">Streptomyces caniferus</name>
    <dbReference type="NCBI Taxonomy" id="285557"/>
    <lineage>
        <taxon>Bacteria</taxon>
        <taxon>Bacillati</taxon>
        <taxon>Actinomycetota</taxon>
        <taxon>Actinomycetes</taxon>
        <taxon>Kitasatosporales</taxon>
        <taxon>Streptomycetaceae</taxon>
        <taxon>Streptomyces</taxon>
    </lineage>
</organism>
<evidence type="ECO:0000313" key="2">
    <source>
        <dbReference type="EMBL" id="GFE07124.1"/>
    </source>
</evidence>
<dbReference type="EMBL" id="BLIN01000004">
    <property type="protein sequence ID" value="GFE07124.1"/>
    <property type="molecule type" value="Genomic_DNA"/>
</dbReference>
<dbReference type="OrthoDB" id="4350540at2"/>
<feature type="region of interest" description="Disordered" evidence="1">
    <location>
        <begin position="1"/>
        <end position="21"/>
    </location>
</feature>
<dbReference type="Proteomes" id="UP000435837">
    <property type="component" value="Unassembled WGS sequence"/>
</dbReference>
<dbReference type="AlphaFoldDB" id="A0A640S8K2"/>
<accession>A0A640S8K2</accession>
<proteinExistence type="predicted"/>
<evidence type="ECO:0000256" key="1">
    <source>
        <dbReference type="SAM" id="MobiDB-lite"/>
    </source>
</evidence>
<protein>
    <submittedName>
        <fullName evidence="2">Uncharacterized protein</fullName>
    </submittedName>
</protein>
<reference evidence="2 3" key="1">
    <citation type="submission" date="2019-12" db="EMBL/GenBank/DDBJ databases">
        <title>Whole genome shotgun sequence of Streptomyces caniferus NBRC 15389.</title>
        <authorList>
            <person name="Ichikawa N."/>
            <person name="Kimura A."/>
            <person name="Kitahashi Y."/>
            <person name="Komaki H."/>
            <person name="Tamura T."/>
        </authorList>
    </citation>
    <scope>NUCLEOTIDE SEQUENCE [LARGE SCALE GENOMIC DNA]</scope>
    <source>
        <strain evidence="2 3">NBRC 15389</strain>
    </source>
</reference>
<comment type="caution">
    <text evidence="2">The sequence shown here is derived from an EMBL/GenBank/DDBJ whole genome shotgun (WGS) entry which is preliminary data.</text>
</comment>
<name>A0A640S8K2_9ACTN</name>
<sequence>MDDEHDLAPDALPQADVTLPDGQHLRAGVVRRRRDRSGVWWYDLEIELPDRSDDRRHGPALTSRKISFCAPHPVVQRIEGEDYSSLDLPPPEERKRWRLSPPPQGDGWADAYLHRPDCAQAASEGGMVSDQEALAALAGPDVTVPCPVCRPETVLQHPR</sequence>
<dbReference type="InterPro" id="IPR046200">
    <property type="entry name" value="DUF6233"/>
</dbReference>